<dbReference type="Proteomes" id="UP000271700">
    <property type="component" value="Unassembled WGS sequence"/>
</dbReference>
<protein>
    <submittedName>
        <fullName evidence="1">5-carboxymethyl-2-hydroxymuconate isomerase</fullName>
    </submittedName>
</protein>
<dbReference type="InterPro" id="IPR014347">
    <property type="entry name" value="Tautomerase/MIF_sf"/>
</dbReference>
<dbReference type="Pfam" id="PF02962">
    <property type="entry name" value="CHMI"/>
    <property type="match status" value="1"/>
</dbReference>
<dbReference type="SUPFAM" id="SSF55331">
    <property type="entry name" value="Tautomerase/MIF"/>
    <property type="match status" value="1"/>
</dbReference>
<dbReference type="GO" id="GO:0008704">
    <property type="term" value="F:5-carboxymethyl-2-hydroxymuconate delta-isomerase activity"/>
    <property type="evidence" value="ECO:0007669"/>
    <property type="project" value="InterPro"/>
</dbReference>
<gene>
    <name evidence="1" type="ORF">CLV75_2731</name>
</gene>
<keyword evidence="1" id="KW-0413">Isomerase</keyword>
<dbReference type="EMBL" id="RCCT01000003">
    <property type="protein sequence ID" value="RLK07605.1"/>
    <property type="molecule type" value="Genomic_DNA"/>
</dbReference>
<keyword evidence="2" id="KW-1185">Reference proteome</keyword>
<dbReference type="STRING" id="981384.GCA_000192475_02328"/>
<dbReference type="Gene3D" id="3.30.429.10">
    <property type="entry name" value="Macrophage Migration Inhibitory Factor"/>
    <property type="match status" value="1"/>
</dbReference>
<comment type="caution">
    <text evidence="1">The sequence shown here is derived from an EMBL/GenBank/DDBJ whole genome shotgun (WGS) entry which is preliminary data.</text>
</comment>
<evidence type="ECO:0000313" key="1">
    <source>
        <dbReference type="EMBL" id="RLK07605.1"/>
    </source>
</evidence>
<organism evidence="1 2">
    <name type="scientific">Ruegeria conchae</name>
    <dbReference type="NCBI Taxonomy" id="981384"/>
    <lineage>
        <taxon>Bacteria</taxon>
        <taxon>Pseudomonadati</taxon>
        <taxon>Pseudomonadota</taxon>
        <taxon>Alphaproteobacteria</taxon>
        <taxon>Rhodobacterales</taxon>
        <taxon>Roseobacteraceae</taxon>
        <taxon>Ruegeria</taxon>
    </lineage>
</organism>
<accession>A0A497ZLR8</accession>
<dbReference type="CDD" id="cd00580">
    <property type="entry name" value="CHMI"/>
    <property type="match status" value="1"/>
</dbReference>
<dbReference type="OrthoDB" id="9814215at2"/>
<dbReference type="InterPro" id="IPR004220">
    <property type="entry name" value="5-COMe_2-OHmuconate_Isoase"/>
</dbReference>
<evidence type="ECO:0000313" key="2">
    <source>
        <dbReference type="Proteomes" id="UP000271700"/>
    </source>
</evidence>
<proteinExistence type="predicted"/>
<dbReference type="PANTHER" id="PTHR37950:SF1">
    <property type="entry name" value="4-HYDROXYPHENYLACETATE CATABOLISM PROTEIN"/>
    <property type="match status" value="1"/>
</dbReference>
<dbReference type="AlphaFoldDB" id="A0A497ZLR8"/>
<name>A0A497ZLR8_9RHOB</name>
<dbReference type="RefSeq" id="WP_010441598.1">
    <property type="nucleotide sequence ID" value="NZ_AEYW01000012.1"/>
</dbReference>
<dbReference type="PANTHER" id="PTHR37950">
    <property type="entry name" value="4-HYDROXYPHENYLACETATE CATABOLISM PROTEIN"/>
    <property type="match status" value="1"/>
</dbReference>
<reference evidence="1 2" key="1">
    <citation type="submission" date="2018-10" db="EMBL/GenBank/DDBJ databases">
        <title>Genomic Encyclopedia of Archaeal and Bacterial Type Strains, Phase II (KMG-II): from individual species to whole genera.</title>
        <authorList>
            <person name="Goeker M."/>
        </authorList>
    </citation>
    <scope>NUCLEOTIDE SEQUENCE [LARGE SCALE GENOMIC DNA]</scope>
    <source>
        <strain evidence="1 2">DSM 29317</strain>
    </source>
</reference>
<sequence>MPHFHVDYSGNLENIVDMSGLCECLRATAADIDTFPMPGIRIRAVRVDHYAIADGNPAHGFIDISIRLRAGRSEDVKQDATRRIFEAANTYLAPAMARHSIALSLEMRDIDPELSPKTGTIRDHMGAARQET</sequence>